<proteinExistence type="predicted"/>
<reference evidence="2" key="1">
    <citation type="submission" date="2017-01" db="EMBL/GenBank/DDBJ databases">
        <authorList>
            <person name="Varghese N."/>
            <person name="Submissions S."/>
        </authorList>
    </citation>
    <scope>NUCLEOTIDE SEQUENCE [LARGE SCALE GENOMIC DNA]</scope>
    <source>
        <strain evidence="2">DSM 29590</strain>
    </source>
</reference>
<accession>A0A1N7G0G1</accession>
<protein>
    <submittedName>
        <fullName evidence="1">Uncharacterized protein</fullName>
    </submittedName>
</protein>
<dbReference type="AlphaFoldDB" id="A0A1N7G0G1"/>
<dbReference type="EMBL" id="FTNV01000001">
    <property type="protein sequence ID" value="SIS06068.1"/>
    <property type="molecule type" value="Genomic_DNA"/>
</dbReference>
<evidence type="ECO:0000313" key="2">
    <source>
        <dbReference type="Proteomes" id="UP000186019"/>
    </source>
</evidence>
<dbReference type="OrthoDB" id="7652129at2"/>
<evidence type="ECO:0000313" key="1">
    <source>
        <dbReference type="EMBL" id="SIS06068.1"/>
    </source>
</evidence>
<name>A0A1N7G0G1_9RHOB</name>
<dbReference type="RefSeq" id="WP_076532403.1">
    <property type="nucleotide sequence ID" value="NZ_CANNEL010000003.1"/>
</dbReference>
<gene>
    <name evidence="1" type="ORF">SAMN05421666_1551</name>
</gene>
<dbReference type="STRING" id="573024.SAMN05216208_0585"/>
<organism evidence="1 2">
    <name type="scientific">Roseovarius nanhaiticus</name>
    <dbReference type="NCBI Taxonomy" id="573024"/>
    <lineage>
        <taxon>Bacteria</taxon>
        <taxon>Pseudomonadati</taxon>
        <taxon>Pseudomonadota</taxon>
        <taxon>Alphaproteobacteria</taxon>
        <taxon>Rhodobacterales</taxon>
        <taxon>Roseobacteraceae</taxon>
        <taxon>Roseovarius</taxon>
    </lineage>
</organism>
<keyword evidence="2" id="KW-1185">Reference proteome</keyword>
<dbReference type="Proteomes" id="UP000186019">
    <property type="component" value="Unassembled WGS sequence"/>
</dbReference>
<sequence>MTGYNPNIEIGVEDMDLIEDALRHAKRRLTMPGGADADAPIAGHTVREIDDLLGRLHNQKVFYRPRKAPYVGG</sequence>